<accession>G0U883</accession>
<dbReference type="VEuPathDB" id="TriTrypDB:TvY486_1011360"/>
<dbReference type="PANTHER" id="PTHR23117">
    <property type="entry name" value="GUANYLATE KINASE-RELATED"/>
    <property type="match status" value="1"/>
</dbReference>
<sequence length="207" mass="23540">METTKPSLSAVVFCGPSGAGKSTLIGRLLKNYPNRLGYSVSHTTRAPREGEVNGREYFFVDREQMLQLERDGKFLEMCTVHGNMYGTTIDAVKQVREQGKICVVDIDVKGAKKLREGSALKDMFYIFVTAPSLDVLRDRIQKRGADSEEVLQRRLNTAVEEFRFLEGNAGFFTHVITNDDLEQAYKEVLEVLEKELERCGMEKLQKY</sequence>
<dbReference type="AlphaFoldDB" id="G0U883"/>
<evidence type="ECO:0000313" key="8">
    <source>
        <dbReference type="EMBL" id="CCC52093.1"/>
    </source>
</evidence>
<evidence type="ECO:0000256" key="2">
    <source>
        <dbReference type="ARBA" id="ARBA00012961"/>
    </source>
</evidence>
<dbReference type="InterPro" id="IPR017665">
    <property type="entry name" value="Guanylate_kinase"/>
</dbReference>
<dbReference type="OMA" id="EWAVVHG"/>
<keyword evidence="5 8" id="KW-0418">Kinase</keyword>
<dbReference type="PANTHER" id="PTHR23117:SF17">
    <property type="entry name" value="KINASE, PUTATIVE-RELATED"/>
    <property type="match status" value="1"/>
</dbReference>
<comment type="similarity">
    <text evidence="1">Belongs to the guanylate kinase family.</text>
</comment>
<evidence type="ECO:0000256" key="6">
    <source>
        <dbReference type="ARBA" id="ARBA00022840"/>
    </source>
</evidence>
<name>G0U883_TRYVY</name>
<evidence type="ECO:0000256" key="5">
    <source>
        <dbReference type="ARBA" id="ARBA00022777"/>
    </source>
</evidence>
<evidence type="ECO:0000256" key="1">
    <source>
        <dbReference type="ARBA" id="ARBA00005790"/>
    </source>
</evidence>
<dbReference type="FunFam" id="3.30.63.10:FF:000002">
    <property type="entry name" value="Guanylate kinase 1"/>
    <property type="match status" value="1"/>
</dbReference>
<proteinExistence type="inferred from homology"/>
<dbReference type="EC" id="2.7.4.8" evidence="2"/>
<dbReference type="PROSITE" id="PS00856">
    <property type="entry name" value="GUANYLATE_KINASE_1"/>
    <property type="match status" value="1"/>
</dbReference>
<dbReference type="Pfam" id="PF00625">
    <property type="entry name" value="Guanylate_kin"/>
    <property type="match status" value="1"/>
</dbReference>
<gene>
    <name evidence="8" type="ORF">TVY486_1011360</name>
</gene>
<dbReference type="FunFam" id="3.40.50.300:FF:000776">
    <property type="entry name" value="Guanylate kinase 2"/>
    <property type="match status" value="1"/>
</dbReference>
<dbReference type="InterPro" id="IPR008145">
    <property type="entry name" value="GK/Ca_channel_bsu"/>
</dbReference>
<evidence type="ECO:0000256" key="4">
    <source>
        <dbReference type="ARBA" id="ARBA00022741"/>
    </source>
</evidence>
<dbReference type="InterPro" id="IPR020590">
    <property type="entry name" value="Guanylate_kinase_CS"/>
</dbReference>
<dbReference type="GO" id="GO:0005829">
    <property type="term" value="C:cytosol"/>
    <property type="evidence" value="ECO:0007669"/>
    <property type="project" value="TreeGrafter"/>
</dbReference>
<keyword evidence="6" id="KW-0067">ATP-binding</keyword>
<dbReference type="SMART" id="SM00072">
    <property type="entry name" value="GuKc"/>
    <property type="match status" value="1"/>
</dbReference>
<feature type="domain" description="Guanylate kinase-like" evidence="7">
    <location>
        <begin position="8"/>
        <end position="193"/>
    </location>
</feature>
<dbReference type="Gene3D" id="3.40.50.300">
    <property type="entry name" value="P-loop containing nucleotide triphosphate hydrolases"/>
    <property type="match status" value="1"/>
</dbReference>
<organism evidence="8">
    <name type="scientific">Trypanosoma vivax (strain Y486)</name>
    <dbReference type="NCBI Taxonomy" id="1055687"/>
    <lineage>
        <taxon>Eukaryota</taxon>
        <taxon>Discoba</taxon>
        <taxon>Euglenozoa</taxon>
        <taxon>Kinetoplastea</taxon>
        <taxon>Metakinetoplastina</taxon>
        <taxon>Trypanosomatida</taxon>
        <taxon>Trypanosomatidae</taxon>
        <taxon>Trypanosoma</taxon>
        <taxon>Duttonella</taxon>
    </lineage>
</organism>
<evidence type="ECO:0000256" key="3">
    <source>
        <dbReference type="ARBA" id="ARBA00022679"/>
    </source>
</evidence>
<keyword evidence="3 8" id="KW-0808">Transferase</keyword>
<dbReference type="NCBIfam" id="TIGR03263">
    <property type="entry name" value="guanyl_kin"/>
    <property type="match status" value="1"/>
</dbReference>
<dbReference type="GO" id="GO:0005524">
    <property type="term" value="F:ATP binding"/>
    <property type="evidence" value="ECO:0007669"/>
    <property type="project" value="UniProtKB-KW"/>
</dbReference>
<reference evidence="8" key="1">
    <citation type="journal article" date="2012" name="Proc. Natl. Acad. Sci. U.S.A.">
        <title>Antigenic diversity is generated by distinct evolutionary mechanisms in African trypanosome species.</title>
        <authorList>
            <person name="Jackson A.P."/>
            <person name="Berry A."/>
            <person name="Aslett M."/>
            <person name="Allison H.C."/>
            <person name="Burton P."/>
            <person name="Vavrova-Anderson J."/>
            <person name="Brown R."/>
            <person name="Browne H."/>
            <person name="Corton N."/>
            <person name="Hauser H."/>
            <person name="Gamble J."/>
            <person name="Gilderthorp R."/>
            <person name="Marcello L."/>
            <person name="McQuillan J."/>
            <person name="Otto T.D."/>
            <person name="Quail M.A."/>
            <person name="Sanders M.J."/>
            <person name="van Tonder A."/>
            <person name="Ginger M.L."/>
            <person name="Field M.C."/>
            <person name="Barry J.D."/>
            <person name="Hertz-Fowler C."/>
            <person name="Berriman M."/>
        </authorList>
    </citation>
    <scope>NUCLEOTIDE SEQUENCE</scope>
    <source>
        <strain evidence="8">Y486</strain>
    </source>
</reference>
<dbReference type="GO" id="GO:0004385">
    <property type="term" value="F:GMP kinase activity"/>
    <property type="evidence" value="ECO:0007669"/>
    <property type="project" value="UniProtKB-EC"/>
</dbReference>
<dbReference type="SUPFAM" id="SSF52540">
    <property type="entry name" value="P-loop containing nucleoside triphosphate hydrolases"/>
    <property type="match status" value="1"/>
</dbReference>
<dbReference type="CDD" id="cd00071">
    <property type="entry name" value="GMPK"/>
    <property type="match status" value="1"/>
</dbReference>
<protein>
    <recommendedName>
        <fullName evidence="2">guanylate kinase</fullName>
        <ecNumber evidence="2">2.7.4.8</ecNumber>
    </recommendedName>
</protein>
<dbReference type="InterPro" id="IPR027417">
    <property type="entry name" value="P-loop_NTPase"/>
</dbReference>
<dbReference type="InterPro" id="IPR008144">
    <property type="entry name" value="Guanylate_kin-like_dom"/>
</dbReference>
<dbReference type="EMBL" id="HE573026">
    <property type="protein sequence ID" value="CCC52093.1"/>
    <property type="molecule type" value="Genomic_DNA"/>
</dbReference>
<evidence type="ECO:0000259" key="7">
    <source>
        <dbReference type="PROSITE" id="PS50052"/>
    </source>
</evidence>
<dbReference type="PROSITE" id="PS50052">
    <property type="entry name" value="GUANYLATE_KINASE_2"/>
    <property type="match status" value="1"/>
</dbReference>
<keyword evidence="4" id="KW-0547">Nucleotide-binding</keyword>